<dbReference type="GeneID" id="5022739"/>
<keyword evidence="2" id="KW-1185">Reference proteome</keyword>
<sequence length="435" mass="50822">MQIIISASKIARIVLLIKICNPIVEQMQTVFLFQFYQIKFFINQCFLSNFIQDCSIELHSYIFTTLTQNIYLSLHVNYFNWQWLHIIPQLQSRNTEFQIYFNIKYSNLALIKCEHSFIIFKCFKSIIQFSSFKILQPFIILSINLQELQIQQLSLQNFNLQSVNSLFYFEHTVQQQYIDINIDIFTIINSMIHNSNIILLDNQFQKTTNCYFNNILISNSNLYSSSFMKIKNNQYLVMQGSISQISIVFSLLSNIQPLFQTFCYKSLIISRISLTNSTFQNFILFQTTNEQINKDYQIQFCSLKNSSIINFVQDYQFQSIIFENIEVNQIQHDDKTILINLVSNDLTSTVKMSNIILDTITLYDNIQLVSNLQSISSIILIQSNIIEISDIKIIRSIGITEFLLSSAINLVLSNFTISLNSKYFFKSIIADEQCS</sequence>
<evidence type="ECO:0000313" key="2">
    <source>
        <dbReference type="Proteomes" id="UP000000600"/>
    </source>
</evidence>
<dbReference type="HOGENOM" id="CLU_630851_0_0_1"/>
<dbReference type="KEGG" id="ptm:GSPATT00037986001"/>
<protein>
    <recommendedName>
        <fullName evidence="3">Transmembrane protein</fullName>
    </recommendedName>
</protein>
<proteinExistence type="predicted"/>
<dbReference type="RefSeq" id="XP_001436944.1">
    <property type="nucleotide sequence ID" value="XM_001436907.1"/>
</dbReference>
<dbReference type="AlphaFoldDB" id="A0CFI0"/>
<dbReference type="InParanoid" id="A0CFI0"/>
<gene>
    <name evidence="1" type="ORF">GSPATT00037986001</name>
</gene>
<name>A0CFI0_PARTE</name>
<evidence type="ECO:0008006" key="3">
    <source>
        <dbReference type="Google" id="ProtNLM"/>
    </source>
</evidence>
<dbReference type="Proteomes" id="UP000000600">
    <property type="component" value="Unassembled WGS sequence"/>
</dbReference>
<evidence type="ECO:0000313" key="1">
    <source>
        <dbReference type="EMBL" id="CAK69547.1"/>
    </source>
</evidence>
<dbReference type="EMBL" id="CT868070">
    <property type="protein sequence ID" value="CAK69547.1"/>
    <property type="molecule type" value="Genomic_DNA"/>
</dbReference>
<accession>A0CFI0</accession>
<organism evidence="1 2">
    <name type="scientific">Paramecium tetraurelia</name>
    <dbReference type="NCBI Taxonomy" id="5888"/>
    <lineage>
        <taxon>Eukaryota</taxon>
        <taxon>Sar</taxon>
        <taxon>Alveolata</taxon>
        <taxon>Ciliophora</taxon>
        <taxon>Intramacronucleata</taxon>
        <taxon>Oligohymenophorea</taxon>
        <taxon>Peniculida</taxon>
        <taxon>Parameciidae</taxon>
        <taxon>Paramecium</taxon>
    </lineage>
</organism>
<reference evidence="1 2" key="1">
    <citation type="journal article" date="2006" name="Nature">
        <title>Global trends of whole-genome duplications revealed by the ciliate Paramecium tetraurelia.</title>
        <authorList>
            <consortium name="Genoscope"/>
            <person name="Aury J.-M."/>
            <person name="Jaillon O."/>
            <person name="Duret L."/>
            <person name="Noel B."/>
            <person name="Jubin C."/>
            <person name="Porcel B.M."/>
            <person name="Segurens B."/>
            <person name="Daubin V."/>
            <person name="Anthouard V."/>
            <person name="Aiach N."/>
            <person name="Arnaiz O."/>
            <person name="Billaut A."/>
            <person name="Beisson J."/>
            <person name="Blanc I."/>
            <person name="Bouhouche K."/>
            <person name="Camara F."/>
            <person name="Duharcourt S."/>
            <person name="Guigo R."/>
            <person name="Gogendeau D."/>
            <person name="Katinka M."/>
            <person name="Keller A.-M."/>
            <person name="Kissmehl R."/>
            <person name="Klotz C."/>
            <person name="Koll F."/>
            <person name="Le Moue A."/>
            <person name="Lepere C."/>
            <person name="Malinsky S."/>
            <person name="Nowacki M."/>
            <person name="Nowak J.K."/>
            <person name="Plattner H."/>
            <person name="Poulain J."/>
            <person name="Ruiz F."/>
            <person name="Serrano V."/>
            <person name="Zagulski M."/>
            <person name="Dessen P."/>
            <person name="Betermier M."/>
            <person name="Weissenbach J."/>
            <person name="Scarpelli C."/>
            <person name="Schachter V."/>
            <person name="Sperling L."/>
            <person name="Meyer E."/>
            <person name="Cohen J."/>
            <person name="Wincker P."/>
        </authorList>
    </citation>
    <scope>NUCLEOTIDE SEQUENCE [LARGE SCALE GENOMIC DNA]</scope>
    <source>
        <strain evidence="1 2">Stock d4-2</strain>
    </source>
</reference>